<evidence type="ECO:0000313" key="2">
    <source>
        <dbReference type="EMBL" id="KAJ8920334.1"/>
    </source>
</evidence>
<gene>
    <name evidence="2" type="ORF">NQ315_011996</name>
</gene>
<dbReference type="EMBL" id="JANEYG010000015">
    <property type="protein sequence ID" value="KAJ8920334.1"/>
    <property type="molecule type" value="Genomic_DNA"/>
</dbReference>
<feature type="compositionally biased region" description="Polar residues" evidence="1">
    <location>
        <begin position="86"/>
        <end position="112"/>
    </location>
</feature>
<dbReference type="Proteomes" id="UP001159042">
    <property type="component" value="Unassembled WGS sequence"/>
</dbReference>
<accession>A0AAV8W178</accession>
<reference evidence="2 3" key="1">
    <citation type="journal article" date="2023" name="Insect Mol. Biol.">
        <title>Genome sequencing provides insights into the evolution of gene families encoding plant cell wall-degrading enzymes in longhorned beetles.</title>
        <authorList>
            <person name="Shin N.R."/>
            <person name="Okamura Y."/>
            <person name="Kirsch R."/>
            <person name="Pauchet Y."/>
        </authorList>
    </citation>
    <scope>NUCLEOTIDE SEQUENCE [LARGE SCALE GENOMIC DNA]</scope>
    <source>
        <strain evidence="2">EAD_L_NR</strain>
    </source>
</reference>
<dbReference type="AlphaFoldDB" id="A0AAV8W178"/>
<evidence type="ECO:0000313" key="3">
    <source>
        <dbReference type="Proteomes" id="UP001159042"/>
    </source>
</evidence>
<comment type="caution">
    <text evidence="2">The sequence shown here is derived from an EMBL/GenBank/DDBJ whole genome shotgun (WGS) entry which is preliminary data.</text>
</comment>
<protein>
    <submittedName>
        <fullName evidence="2">Uncharacterized protein</fullName>
    </submittedName>
</protein>
<feature type="region of interest" description="Disordered" evidence="1">
    <location>
        <begin position="59"/>
        <end position="113"/>
    </location>
</feature>
<evidence type="ECO:0000256" key="1">
    <source>
        <dbReference type="SAM" id="MobiDB-lite"/>
    </source>
</evidence>
<proteinExistence type="predicted"/>
<dbReference type="Gene3D" id="3.40.50.2300">
    <property type="match status" value="1"/>
</dbReference>
<sequence length="380" mass="41595">MFIFKFNIGKLIQFESLPNREALEDFTVNEGRCKKDLLMPAVVPVSSTGDLLQDLASNAGARLNKRRRESGPAAGRNSGDMKGEGSLSTRQSITTTLPSNNGTGSSRNSLNDSVHLKDATNRHQKIFSIDQHEKEVTSDVVHTPKIALHQSTTVDSLNTEGTTKYLADTGNVPGPSTDGESKQFVETAEFDLPVSRDTLTNISRKSLEVTTTFPDVVVGHSPVPDPAEHQDRKTPKFGQIKYASNSNSSKSIGNLKTHLNKNYALYTTKKPSSTADSFTTTDFFGTTDLYLASESAVLLNRSSAGRDVPWPVKKEAVMEGGRDYRGVDDGARKGGPLNFMFKQFLPNITLGAHILDDCDKDTYGLEMAVDFIKGEYTKFE</sequence>
<name>A0AAV8W178_9CUCU</name>
<organism evidence="2 3">
    <name type="scientific">Exocentrus adspersus</name>
    <dbReference type="NCBI Taxonomy" id="1586481"/>
    <lineage>
        <taxon>Eukaryota</taxon>
        <taxon>Metazoa</taxon>
        <taxon>Ecdysozoa</taxon>
        <taxon>Arthropoda</taxon>
        <taxon>Hexapoda</taxon>
        <taxon>Insecta</taxon>
        <taxon>Pterygota</taxon>
        <taxon>Neoptera</taxon>
        <taxon>Endopterygota</taxon>
        <taxon>Coleoptera</taxon>
        <taxon>Polyphaga</taxon>
        <taxon>Cucujiformia</taxon>
        <taxon>Chrysomeloidea</taxon>
        <taxon>Cerambycidae</taxon>
        <taxon>Lamiinae</taxon>
        <taxon>Acanthocinini</taxon>
        <taxon>Exocentrus</taxon>
    </lineage>
</organism>
<keyword evidence="3" id="KW-1185">Reference proteome</keyword>